<evidence type="ECO:0000256" key="1">
    <source>
        <dbReference type="SAM" id="Coils"/>
    </source>
</evidence>
<feature type="compositionally biased region" description="Low complexity" evidence="2">
    <location>
        <begin position="1"/>
        <end position="14"/>
    </location>
</feature>
<keyword evidence="4" id="KW-1185">Reference proteome</keyword>
<dbReference type="AlphaFoldDB" id="A0A9P6NDQ6"/>
<evidence type="ECO:0000256" key="2">
    <source>
        <dbReference type="SAM" id="MobiDB-lite"/>
    </source>
</evidence>
<dbReference type="OrthoDB" id="2499796at2759"/>
<evidence type="ECO:0000313" key="3">
    <source>
        <dbReference type="EMBL" id="KAG0144855.1"/>
    </source>
</evidence>
<sequence>MNFFNNLFKSSSSNQPLPTASNRMLEKTPDETPPPNPGQVRKRNRPSALDLDVPLPPPKDPEPPITNQTIPLQTTPRLIPLEIPEKIKSNLQKLTGQSLIRSLLNPRSLEIKPVEEKYIYIFIVKEEENGIKFNLKEIMPYQIIAKVLWGPGKREISKAIKLTYGQINLSSNLIGKNKEGWELGLNRLESYQFYRIEFMNESVSQLAITNLQYILNQKILLDGFSVIAISSGSGDEVYSRFKWIESPGSSLVENVWNKMKKPEIVGNFKIQSNRPPLITQTSSIENQQLQTIPIPVTDEPTTKLEIIRLPQQITIEEILKTLLNYRLLPLILPHQLKLSQIYQLDFRNLIISFEDSIDLKISLIKISEFVRDFKKKKLVKDLFGFGFDVVPFTKKSMESEDQWNIWEDAIVWDQDRITEFAEIVASEARKKSISSSKVHRVISNVSSDDQTNKTIHKSIQFKLPSISKVYLVELDNLPILENPAGSTLRSFLLSNVIRLPSPNINPNQFFPIPFSVHLGKPNTNHYPTAILVFKVPSLSGEPDNDFLKHRLISVIDWFNNPKGQLEFERRKLYWSFVNDNQTIYYQLKDSREFDLVIFQEGVKKRKDREGRYGDFLVAPGCSLDLSRLHRRRTNSNAPTIDSNALDLLTDDSDDVEESDNDRIIIQEEDQNSEEEGQNLTSSSFMKSFKKLSTKEELEERLKKLSNEINFLEFQKGDEKIEELENKSEAFQIANEVSEKRSLEIIIQKQDLNRLKRKAAGKRKRKSKSNADDDDDSGGGGDEGLDLIDGNLGVRDIDALKKKKRIKRMMQEKEPEPDHSGIITNPNFIIDEELMRRKFARPNECEPGEVL</sequence>
<evidence type="ECO:0000313" key="4">
    <source>
        <dbReference type="Proteomes" id="UP000886653"/>
    </source>
</evidence>
<feature type="compositionally biased region" description="Basic and acidic residues" evidence="2">
    <location>
        <begin position="808"/>
        <end position="818"/>
    </location>
</feature>
<organism evidence="3 4">
    <name type="scientific">Cronartium quercuum f. sp. fusiforme G11</name>
    <dbReference type="NCBI Taxonomy" id="708437"/>
    <lineage>
        <taxon>Eukaryota</taxon>
        <taxon>Fungi</taxon>
        <taxon>Dikarya</taxon>
        <taxon>Basidiomycota</taxon>
        <taxon>Pucciniomycotina</taxon>
        <taxon>Pucciniomycetes</taxon>
        <taxon>Pucciniales</taxon>
        <taxon>Coleosporiaceae</taxon>
        <taxon>Cronartium</taxon>
    </lineage>
</organism>
<feature type="region of interest" description="Disordered" evidence="2">
    <location>
        <begin position="756"/>
        <end position="788"/>
    </location>
</feature>
<proteinExistence type="predicted"/>
<keyword evidence="1" id="KW-0175">Coiled coil</keyword>
<gene>
    <name evidence="3" type="ORF">CROQUDRAFT_672097</name>
</gene>
<feature type="region of interest" description="Disordered" evidence="2">
    <location>
        <begin position="1"/>
        <end position="70"/>
    </location>
</feature>
<feature type="compositionally biased region" description="Basic residues" evidence="2">
    <location>
        <begin position="756"/>
        <end position="767"/>
    </location>
</feature>
<dbReference type="EMBL" id="MU167287">
    <property type="protein sequence ID" value="KAG0144855.1"/>
    <property type="molecule type" value="Genomic_DNA"/>
</dbReference>
<name>A0A9P6NDQ6_9BASI</name>
<reference evidence="3" key="1">
    <citation type="submission" date="2013-11" db="EMBL/GenBank/DDBJ databases">
        <title>Genome sequence of the fusiform rust pathogen reveals effectors for host alternation and coevolution with pine.</title>
        <authorList>
            <consortium name="DOE Joint Genome Institute"/>
            <person name="Smith K."/>
            <person name="Pendleton A."/>
            <person name="Kubisiak T."/>
            <person name="Anderson C."/>
            <person name="Salamov A."/>
            <person name="Aerts A."/>
            <person name="Riley R."/>
            <person name="Clum A."/>
            <person name="Lindquist E."/>
            <person name="Ence D."/>
            <person name="Campbell M."/>
            <person name="Kronenberg Z."/>
            <person name="Feau N."/>
            <person name="Dhillon B."/>
            <person name="Hamelin R."/>
            <person name="Burleigh J."/>
            <person name="Smith J."/>
            <person name="Yandell M."/>
            <person name="Nelson C."/>
            <person name="Grigoriev I."/>
            <person name="Davis J."/>
        </authorList>
    </citation>
    <scope>NUCLEOTIDE SEQUENCE</scope>
    <source>
        <strain evidence="3">G11</strain>
    </source>
</reference>
<accession>A0A9P6NDQ6</accession>
<comment type="caution">
    <text evidence="3">The sequence shown here is derived from an EMBL/GenBank/DDBJ whole genome shotgun (WGS) entry which is preliminary data.</text>
</comment>
<feature type="coiled-coil region" evidence="1">
    <location>
        <begin position="687"/>
        <end position="740"/>
    </location>
</feature>
<dbReference type="Proteomes" id="UP000886653">
    <property type="component" value="Unassembled WGS sequence"/>
</dbReference>
<feature type="region of interest" description="Disordered" evidence="2">
    <location>
        <begin position="805"/>
        <end position="825"/>
    </location>
</feature>
<protein>
    <submittedName>
        <fullName evidence="3">Uncharacterized protein</fullName>
    </submittedName>
</protein>